<feature type="compositionally biased region" description="Polar residues" evidence="1">
    <location>
        <begin position="1"/>
        <end position="17"/>
    </location>
</feature>
<sequence length="456" mass="50096">MTTTMHAQSLRSHSRGSAFSGLGREANKISGKLGPDFNESVEDYESGSRKEYVAAPGRNLSYKEQHSNGSGGSPIFSYSGAQTQRNLNRVQSRDSDLSDEETEPDKLKGASSAGANENQSLPFAMQTSATSDDKVKGDLGLNFGRLTPGLRNKPRQPSPYTKNSRENLLPRQSLHKASDSIEESDDSEKDITSSEHTRNVPKSSRSTRPSIGGTYNSELYDRNQSIGASREARSTTARNSFDSDGTGKLAEQSGNTSLTTRISKRANSSQGIGIEKTGMGARREIRSRMARNFFDSDDSEEEPEQLQTTQSKWSGEQIQSRRTREVTSDTNRDGRVRTGAQYADETESMPKETKVTQAFSNSCAQQRRDSPVYSRVAAQRSSPRTEHAESLMASGKSQEAEREKSSVPENEGDTEISAGTPKESSPKTAPAHVHPKLPTDYDSFAAHFRSLRTNRR</sequence>
<evidence type="ECO:0000313" key="2">
    <source>
        <dbReference type="EMBL" id="JAD38391.1"/>
    </source>
</evidence>
<feature type="compositionally biased region" description="Polar residues" evidence="1">
    <location>
        <begin position="252"/>
        <end position="271"/>
    </location>
</feature>
<dbReference type="EMBL" id="GBRH01259504">
    <property type="protein sequence ID" value="JAD38391.1"/>
    <property type="molecule type" value="Transcribed_RNA"/>
</dbReference>
<organism evidence="2">
    <name type="scientific">Arundo donax</name>
    <name type="common">Giant reed</name>
    <name type="synonym">Donax arundinaceus</name>
    <dbReference type="NCBI Taxonomy" id="35708"/>
    <lineage>
        <taxon>Eukaryota</taxon>
        <taxon>Viridiplantae</taxon>
        <taxon>Streptophyta</taxon>
        <taxon>Embryophyta</taxon>
        <taxon>Tracheophyta</taxon>
        <taxon>Spermatophyta</taxon>
        <taxon>Magnoliopsida</taxon>
        <taxon>Liliopsida</taxon>
        <taxon>Poales</taxon>
        <taxon>Poaceae</taxon>
        <taxon>PACMAD clade</taxon>
        <taxon>Arundinoideae</taxon>
        <taxon>Arundineae</taxon>
        <taxon>Arundo</taxon>
    </lineage>
</organism>
<feature type="compositionally biased region" description="Polar residues" evidence="1">
    <location>
        <begin position="79"/>
        <end position="90"/>
    </location>
</feature>
<feature type="compositionally biased region" description="Acidic residues" evidence="1">
    <location>
        <begin position="295"/>
        <end position="304"/>
    </location>
</feature>
<feature type="region of interest" description="Disordered" evidence="1">
    <location>
        <begin position="1"/>
        <end position="440"/>
    </location>
</feature>
<feature type="compositionally biased region" description="Polar residues" evidence="1">
    <location>
        <begin position="234"/>
        <end position="243"/>
    </location>
</feature>
<feature type="compositionally biased region" description="Polar residues" evidence="1">
    <location>
        <begin position="355"/>
        <end position="365"/>
    </location>
</feature>
<feature type="compositionally biased region" description="Polar residues" evidence="1">
    <location>
        <begin position="200"/>
        <end position="227"/>
    </location>
</feature>
<accession>A0A0A8ZHV5</accession>
<feature type="compositionally biased region" description="Polar residues" evidence="1">
    <location>
        <begin position="305"/>
        <end position="320"/>
    </location>
</feature>
<feature type="compositionally biased region" description="Basic and acidic residues" evidence="1">
    <location>
        <begin position="322"/>
        <end position="336"/>
    </location>
</feature>
<protein>
    <submittedName>
        <fullName evidence="2">Uncharacterized protein</fullName>
    </submittedName>
</protein>
<reference evidence="2" key="1">
    <citation type="submission" date="2014-09" db="EMBL/GenBank/DDBJ databases">
        <authorList>
            <person name="Magalhaes I.L.F."/>
            <person name="Oliveira U."/>
            <person name="Santos F.R."/>
            <person name="Vidigal T.H.D.A."/>
            <person name="Brescovit A.D."/>
            <person name="Santos A.J."/>
        </authorList>
    </citation>
    <scope>NUCLEOTIDE SEQUENCE</scope>
    <source>
        <tissue evidence="2">Shoot tissue taken approximately 20 cm above the soil surface</tissue>
    </source>
</reference>
<evidence type="ECO:0000256" key="1">
    <source>
        <dbReference type="SAM" id="MobiDB-lite"/>
    </source>
</evidence>
<proteinExistence type="predicted"/>
<feature type="compositionally biased region" description="Polar residues" evidence="1">
    <location>
        <begin position="113"/>
        <end position="130"/>
    </location>
</feature>
<feature type="compositionally biased region" description="Basic and acidic residues" evidence="1">
    <location>
        <begin position="189"/>
        <end position="198"/>
    </location>
</feature>
<name>A0A0A8ZHV5_ARUDO</name>
<reference evidence="2" key="2">
    <citation type="journal article" date="2015" name="Data Brief">
        <title>Shoot transcriptome of the giant reed, Arundo donax.</title>
        <authorList>
            <person name="Barrero R.A."/>
            <person name="Guerrero F.D."/>
            <person name="Moolhuijzen P."/>
            <person name="Goolsby J.A."/>
            <person name="Tidwell J."/>
            <person name="Bellgard S.E."/>
            <person name="Bellgard M.I."/>
        </authorList>
    </citation>
    <scope>NUCLEOTIDE SEQUENCE</scope>
    <source>
        <tissue evidence="2">Shoot tissue taken approximately 20 cm above the soil surface</tissue>
    </source>
</reference>
<dbReference type="AlphaFoldDB" id="A0A0A8ZHV5"/>